<dbReference type="WBParaSite" id="TCNE_0001439701-mRNA-1">
    <property type="protein sequence ID" value="TCNE_0001439701-mRNA-1"/>
    <property type="gene ID" value="TCNE_0001439701"/>
</dbReference>
<accession>A0A183V0X7</accession>
<keyword evidence="2" id="KW-1185">Reference proteome</keyword>
<reference evidence="1 2" key="2">
    <citation type="submission" date="2018-11" db="EMBL/GenBank/DDBJ databases">
        <authorList>
            <consortium name="Pathogen Informatics"/>
        </authorList>
    </citation>
    <scope>NUCLEOTIDE SEQUENCE [LARGE SCALE GENOMIC DNA]</scope>
</reference>
<dbReference type="EMBL" id="UYWY01022232">
    <property type="protein sequence ID" value="VDM45716.1"/>
    <property type="molecule type" value="Genomic_DNA"/>
</dbReference>
<sequence length="97" mass="11035">MKLRNRIRVFPLAAHCHGQRDVFWQQPSKCVRWCAVFSLTDAVTIEAVDLGEKESDRGNRRSQWKISSQYVHVEGDVEGLIGDGARIVQCGQLHENT</sequence>
<reference evidence="3" key="1">
    <citation type="submission" date="2016-06" db="UniProtKB">
        <authorList>
            <consortium name="WormBaseParasite"/>
        </authorList>
    </citation>
    <scope>IDENTIFICATION</scope>
</reference>
<name>A0A183V0X7_TOXCA</name>
<dbReference type="AlphaFoldDB" id="A0A183V0X7"/>
<evidence type="ECO:0000313" key="1">
    <source>
        <dbReference type="EMBL" id="VDM45716.1"/>
    </source>
</evidence>
<evidence type="ECO:0000313" key="3">
    <source>
        <dbReference type="WBParaSite" id="TCNE_0001439701-mRNA-1"/>
    </source>
</evidence>
<organism evidence="2 3">
    <name type="scientific">Toxocara canis</name>
    <name type="common">Canine roundworm</name>
    <dbReference type="NCBI Taxonomy" id="6265"/>
    <lineage>
        <taxon>Eukaryota</taxon>
        <taxon>Metazoa</taxon>
        <taxon>Ecdysozoa</taxon>
        <taxon>Nematoda</taxon>
        <taxon>Chromadorea</taxon>
        <taxon>Rhabditida</taxon>
        <taxon>Spirurina</taxon>
        <taxon>Ascaridomorpha</taxon>
        <taxon>Ascaridoidea</taxon>
        <taxon>Toxocaridae</taxon>
        <taxon>Toxocara</taxon>
    </lineage>
</organism>
<evidence type="ECO:0000313" key="2">
    <source>
        <dbReference type="Proteomes" id="UP000050794"/>
    </source>
</evidence>
<proteinExistence type="predicted"/>
<gene>
    <name evidence="1" type="ORF">TCNE_LOCUS14395</name>
</gene>
<dbReference type="Proteomes" id="UP000050794">
    <property type="component" value="Unassembled WGS sequence"/>
</dbReference>
<protein>
    <submittedName>
        <fullName evidence="1 3">Uncharacterized protein</fullName>
    </submittedName>
</protein>